<evidence type="ECO:0000313" key="2">
    <source>
        <dbReference type="Proteomes" id="UP000324974"/>
    </source>
</evidence>
<proteinExistence type="predicted"/>
<protein>
    <recommendedName>
        <fullName evidence="3">SRPBCC family protein</fullName>
    </recommendedName>
</protein>
<keyword evidence="2" id="KW-1185">Reference proteome</keyword>
<gene>
    <name evidence="1" type="ORF">PX52LOC_06075</name>
</gene>
<dbReference type="KEGG" id="lrs:PX52LOC_06075"/>
<accession>A0A5C1AIM4</accession>
<name>A0A5C1AIM4_9BACT</name>
<sequence length="114" mass="11939">MRSASADAAEWQAKARLGFATATLESQLAITGRTPGESVTFTLANRTAGAGLGVMTKLSFDDAAGGTNVDWTAEITSRSGLLKLAPSSLLQSQVQSLLSDLWQSVRTKLQDAVP</sequence>
<dbReference type="InterPro" id="IPR023393">
    <property type="entry name" value="START-like_dom_sf"/>
</dbReference>
<evidence type="ECO:0008006" key="3">
    <source>
        <dbReference type="Google" id="ProtNLM"/>
    </source>
</evidence>
<dbReference type="SUPFAM" id="SSF55961">
    <property type="entry name" value="Bet v1-like"/>
    <property type="match status" value="1"/>
</dbReference>
<dbReference type="Gene3D" id="3.30.530.20">
    <property type="match status" value="1"/>
</dbReference>
<organism evidence="1 2">
    <name type="scientific">Limnoglobus roseus</name>
    <dbReference type="NCBI Taxonomy" id="2598579"/>
    <lineage>
        <taxon>Bacteria</taxon>
        <taxon>Pseudomonadati</taxon>
        <taxon>Planctomycetota</taxon>
        <taxon>Planctomycetia</taxon>
        <taxon>Gemmatales</taxon>
        <taxon>Gemmataceae</taxon>
        <taxon>Limnoglobus</taxon>
    </lineage>
</organism>
<dbReference type="EMBL" id="CP042425">
    <property type="protein sequence ID" value="QEL19021.1"/>
    <property type="molecule type" value="Genomic_DNA"/>
</dbReference>
<evidence type="ECO:0000313" key="1">
    <source>
        <dbReference type="EMBL" id="QEL19021.1"/>
    </source>
</evidence>
<dbReference type="Proteomes" id="UP000324974">
    <property type="component" value="Chromosome"/>
</dbReference>
<dbReference type="AlphaFoldDB" id="A0A5C1AIM4"/>
<reference evidence="2" key="1">
    <citation type="submission" date="2019-08" db="EMBL/GenBank/DDBJ databases">
        <title>Limnoglobus roseus gen. nov., sp. nov., a novel freshwater planctomycete with a giant genome from the family Gemmataceae.</title>
        <authorList>
            <person name="Kulichevskaya I.S."/>
            <person name="Naumoff D.G."/>
            <person name="Miroshnikov K."/>
            <person name="Ivanova A."/>
            <person name="Philippov D.A."/>
            <person name="Hakobyan A."/>
            <person name="Rijpstra I.C."/>
            <person name="Sinninghe Damste J.S."/>
            <person name="Liesack W."/>
            <person name="Dedysh S.N."/>
        </authorList>
    </citation>
    <scope>NUCLEOTIDE SEQUENCE [LARGE SCALE GENOMIC DNA]</scope>
    <source>
        <strain evidence="2">PX52</strain>
    </source>
</reference>